<organism evidence="2 3">
    <name type="scientific">Gordonia spumicola</name>
    <dbReference type="NCBI Taxonomy" id="589161"/>
    <lineage>
        <taxon>Bacteria</taxon>
        <taxon>Bacillati</taxon>
        <taxon>Actinomycetota</taxon>
        <taxon>Actinomycetes</taxon>
        <taxon>Mycobacteriales</taxon>
        <taxon>Gordoniaceae</taxon>
        <taxon>Gordonia</taxon>
    </lineage>
</organism>
<dbReference type="InterPro" id="IPR029058">
    <property type="entry name" value="AB_hydrolase_fold"/>
</dbReference>
<proteinExistence type="predicted"/>
<accession>A0A7I9V6B4</accession>
<evidence type="ECO:0000259" key="1">
    <source>
        <dbReference type="Pfam" id="PF06259"/>
    </source>
</evidence>
<sequence>MADSRVGSGPSTLIPSVELDRSNRAELETEAARARTAGDERRLSELRAITDAIIGDDVFVLEFDARDKQAHVVIALGDPDTADRIAVTVPGMGSTTERSVGGMVNEAGLLRNEAHRQLALIDGDDAPKVAAIAWIGYQTPGNPFLGFDRRDPHSWMPFVRSGLQVMSRHRARRGAPRLAAFLTRIKRRTPDTQLVLLGHSYGSLCSSYALQRLRGRPALDGRPIVDRAAFYGSPGLAIRDVEQLGLAPGSVYYLSAPNDPVSNRIANWAPWRGWGARPSKVGMTRLSTEAGVDRTGVQRVRVEGHADYGRSEDNGAKRNVVRMSGYNIAAVVAGIEANEILIGPRSYR</sequence>
<feature type="domain" description="DUF1023" evidence="1">
    <location>
        <begin position="68"/>
        <end position="266"/>
    </location>
</feature>
<dbReference type="Pfam" id="PF06259">
    <property type="entry name" value="Abhydrolase_8"/>
    <property type="match status" value="1"/>
</dbReference>
<gene>
    <name evidence="2" type="ORF">nbrc107696_13710</name>
</gene>
<dbReference type="SUPFAM" id="SSF53474">
    <property type="entry name" value="alpha/beta-Hydrolases"/>
    <property type="match status" value="1"/>
</dbReference>
<name>A0A7I9V6B4_9ACTN</name>
<dbReference type="Proteomes" id="UP000444960">
    <property type="component" value="Unassembled WGS sequence"/>
</dbReference>
<dbReference type="AlphaFoldDB" id="A0A7I9V6B4"/>
<evidence type="ECO:0000313" key="3">
    <source>
        <dbReference type="Proteomes" id="UP000444960"/>
    </source>
</evidence>
<protein>
    <recommendedName>
        <fullName evidence="1">DUF1023 domain-containing protein</fullName>
    </recommendedName>
</protein>
<dbReference type="OrthoDB" id="5969911at2"/>
<dbReference type="EMBL" id="BJOV01000003">
    <property type="protein sequence ID" value="GEE00925.1"/>
    <property type="molecule type" value="Genomic_DNA"/>
</dbReference>
<reference evidence="3" key="1">
    <citation type="submission" date="2019-06" db="EMBL/GenBank/DDBJ databases">
        <title>Gordonia isolated from sludge of a wastewater treatment plant.</title>
        <authorList>
            <person name="Tamura T."/>
            <person name="Aoyama K."/>
            <person name="Kang Y."/>
            <person name="Saito S."/>
            <person name="Akiyama N."/>
            <person name="Yazawa K."/>
            <person name="Gonoi T."/>
            <person name="Mikami Y."/>
        </authorList>
    </citation>
    <scope>NUCLEOTIDE SEQUENCE [LARGE SCALE GENOMIC DNA]</scope>
    <source>
        <strain evidence="3">NBRC 107696</strain>
    </source>
</reference>
<keyword evidence="3" id="KW-1185">Reference proteome</keyword>
<dbReference type="RefSeq" id="WP_161894793.1">
    <property type="nucleotide sequence ID" value="NZ_BJOV01000003.1"/>
</dbReference>
<dbReference type="InterPro" id="IPR010427">
    <property type="entry name" value="DUF1023"/>
</dbReference>
<dbReference type="Gene3D" id="3.40.50.1820">
    <property type="entry name" value="alpha/beta hydrolase"/>
    <property type="match status" value="1"/>
</dbReference>
<comment type="caution">
    <text evidence="2">The sequence shown here is derived from an EMBL/GenBank/DDBJ whole genome shotgun (WGS) entry which is preliminary data.</text>
</comment>
<evidence type="ECO:0000313" key="2">
    <source>
        <dbReference type="EMBL" id="GEE00925.1"/>
    </source>
</evidence>